<keyword evidence="2 5" id="KW-0479">Metal-binding</keyword>
<dbReference type="PIRSF" id="PIRSF015582">
    <property type="entry name" value="Cit_lyase_B"/>
    <property type="match status" value="1"/>
</dbReference>
<evidence type="ECO:0000256" key="4">
    <source>
        <dbReference type="PIRSR" id="PIRSR015582-1"/>
    </source>
</evidence>
<feature type="binding site" evidence="4">
    <location>
        <position position="64"/>
    </location>
    <ligand>
        <name>substrate</name>
    </ligand>
</feature>
<evidence type="ECO:0000313" key="7">
    <source>
        <dbReference type="EMBL" id="AEW98123.1"/>
    </source>
</evidence>
<dbReference type="Pfam" id="PF03328">
    <property type="entry name" value="HpcH_HpaI"/>
    <property type="match status" value="1"/>
</dbReference>
<dbReference type="PANTHER" id="PTHR32308:SF10">
    <property type="entry name" value="CITRATE LYASE SUBUNIT BETA"/>
    <property type="match status" value="1"/>
</dbReference>
<dbReference type="OrthoDB" id="4322898at2"/>
<accession>G8WYJ2</accession>
<gene>
    <name evidence="7" type="ordered locus">SCATT_57520</name>
</gene>
<dbReference type="eggNOG" id="COG2301">
    <property type="taxonomic scope" value="Bacteria"/>
</dbReference>
<comment type="cofactor">
    <cofactor evidence="1">
        <name>Mg(2+)</name>
        <dbReference type="ChEBI" id="CHEBI:18420"/>
    </cofactor>
</comment>
<evidence type="ECO:0000256" key="5">
    <source>
        <dbReference type="PIRSR" id="PIRSR015582-2"/>
    </source>
</evidence>
<keyword evidence="7" id="KW-0456">Lyase</keyword>
<feature type="binding site" evidence="5">
    <location>
        <position position="120"/>
    </location>
    <ligand>
        <name>Mg(2+)</name>
        <dbReference type="ChEBI" id="CHEBI:18420"/>
    </ligand>
</feature>
<protein>
    <submittedName>
        <fullName evidence="7">Putative citrate lyase beta subunit</fullName>
    </submittedName>
</protein>
<dbReference type="InterPro" id="IPR015813">
    <property type="entry name" value="Pyrv/PenolPyrv_kinase-like_dom"/>
</dbReference>
<evidence type="ECO:0000256" key="1">
    <source>
        <dbReference type="ARBA" id="ARBA00001946"/>
    </source>
</evidence>
<proteinExistence type="predicted"/>
<dbReference type="PATRIC" id="fig|1003195.11.peg.7161"/>
<evidence type="ECO:0000313" key="8">
    <source>
        <dbReference type="Proteomes" id="UP000007842"/>
    </source>
</evidence>
<evidence type="ECO:0000256" key="3">
    <source>
        <dbReference type="ARBA" id="ARBA00022842"/>
    </source>
</evidence>
<dbReference type="SUPFAM" id="SSF51621">
    <property type="entry name" value="Phosphoenolpyruvate/pyruvate domain"/>
    <property type="match status" value="1"/>
</dbReference>
<organism evidence="7 8">
    <name type="scientific">Streptantibioticus cattleyicolor (strain ATCC 35852 / DSM 46488 / JCM 4925 / NBRC 14057 / NRRL 8057)</name>
    <name type="common">Streptomyces cattleya</name>
    <dbReference type="NCBI Taxonomy" id="1003195"/>
    <lineage>
        <taxon>Bacteria</taxon>
        <taxon>Bacillati</taxon>
        <taxon>Actinomycetota</taxon>
        <taxon>Actinomycetes</taxon>
        <taxon>Kitasatosporales</taxon>
        <taxon>Streptomycetaceae</taxon>
        <taxon>Streptantibioticus</taxon>
    </lineage>
</organism>
<dbReference type="GO" id="GO:0016829">
    <property type="term" value="F:lyase activity"/>
    <property type="evidence" value="ECO:0007669"/>
    <property type="project" value="UniProtKB-KW"/>
</dbReference>
<name>F8JUW1_STREN</name>
<feature type="binding site" evidence="4">
    <location>
        <position position="120"/>
    </location>
    <ligand>
        <name>substrate</name>
    </ligand>
</feature>
<dbReference type="AlphaFoldDB" id="F8JUW1"/>
<dbReference type="RefSeq" id="WP_014146450.1">
    <property type="nucleotide sequence ID" value="NC_016111.1"/>
</dbReference>
<dbReference type="InterPro" id="IPR005000">
    <property type="entry name" value="Aldolase/citrate-lyase_domain"/>
</dbReference>
<dbReference type="InterPro" id="IPR040442">
    <property type="entry name" value="Pyrv_kinase-like_dom_sf"/>
</dbReference>
<accession>F8JUW1</accession>
<keyword evidence="3 5" id="KW-0460">Magnesium</keyword>
<dbReference type="GO" id="GO:0000287">
    <property type="term" value="F:magnesium ion binding"/>
    <property type="evidence" value="ECO:0007669"/>
    <property type="project" value="TreeGrafter"/>
</dbReference>
<dbReference type="EMBL" id="CP003219">
    <property type="protein sequence ID" value="AEW98123.1"/>
    <property type="molecule type" value="Genomic_DNA"/>
</dbReference>
<keyword evidence="8" id="KW-1185">Reference proteome</keyword>
<dbReference type="GO" id="GO:0006107">
    <property type="term" value="P:oxaloacetate metabolic process"/>
    <property type="evidence" value="ECO:0007669"/>
    <property type="project" value="TreeGrafter"/>
</dbReference>
<dbReference type="PANTHER" id="PTHR32308">
    <property type="entry name" value="LYASE BETA SUBUNIT, PUTATIVE (AFU_ORTHOLOGUE AFUA_4G13030)-RELATED"/>
    <property type="match status" value="1"/>
</dbReference>
<evidence type="ECO:0000256" key="2">
    <source>
        <dbReference type="ARBA" id="ARBA00022723"/>
    </source>
</evidence>
<reference evidence="8" key="1">
    <citation type="submission" date="2011-12" db="EMBL/GenBank/DDBJ databases">
        <title>Complete genome sequence of Streptomyces cattleya strain DSM 46488.</title>
        <authorList>
            <person name="Ou H.-Y."/>
            <person name="Li P."/>
            <person name="Zhao C."/>
            <person name="O'Hagan D."/>
            <person name="Deng Z."/>
        </authorList>
    </citation>
    <scope>NUCLEOTIDE SEQUENCE [LARGE SCALE GENOMIC DNA]</scope>
    <source>
        <strain evidence="8">ATCC 35852 / DSM 46488 / JCM 4925 / NBRC 14057 / NRRL 8057</strain>
    </source>
</reference>
<dbReference type="HOGENOM" id="CLU_044864_0_2_11"/>
<feature type="binding site" evidence="5">
    <location>
        <position position="147"/>
    </location>
    <ligand>
        <name>Mg(2+)</name>
        <dbReference type="ChEBI" id="CHEBI:18420"/>
    </ligand>
</feature>
<feature type="domain" description="HpcH/HpaI aldolase/citrate lyase" evidence="6">
    <location>
        <begin position="6"/>
        <end position="214"/>
    </location>
</feature>
<dbReference type="Proteomes" id="UP000007842">
    <property type="component" value="Chromosome"/>
</dbReference>
<dbReference type="KEGG" id="scy:SCATT_57520"/>
<sequence>MNHVLSYLYVSGHLPRQIERAYASECGAVVLDLEDSVPDEKKDYARDAVAEVTARATGKPTYVRVNSVGSGRCADDVLAVAGPGLWGVRLPKVAGPDDVRTVDDLLDTAGSPATVHLLLESAFAVECAYTLAKAASRVELLGLGEGDLRVDLRCDADGPTMDAARVRVVTASRAAGLGCPPQCVYPDVRDPAGLRESTRRGRGLGFFGRMALHPAQVPVIHEVYTPTADEIAEAREICAVAEAARQRSTSVVITERQGRLVAPPITAQAKLTLELAHALDLIKEPS</sequence>
<dbReference type="STRING" id="1003195.SCATT_57520"/>
<dbReference type="Gene3D" id="3.20.20.60">
    <property type="entry name" value="Phosphoenolpyruvate-binding domains"/>
    <property type="match status" value="1"/>
</dbReference>
<dbReference type="InterPro" id="IPR011206">
    <property type="entry name" value="Citrate_lyase_beta/mcl1/mcl2"/>
</dbReference>
<dbReference type="KEGG" id="sct:SCAT_5749"/>
<evidence type="ECO:0000259" key="6">
    <source>
        <dbReference type="Pfam" id="PF03328"/>
    </source>
</evidence>